<dbReference type="Gene3D" id="1.10.10.10">
    <property type="entry name" value="Winged helix-like DNA-binding domain superfamily/Winged helix DNA-binding domain"/>
    <property type="match status" value="1"/>
</dbReference>
<feature type="repeat" description="TPR" evidence="4">
    <location>
        <begin position="573"/>
        <end position="606"/>
    </location>
</feature>
<keyword evidence="2" id="KW-0963">Cytoplasm</keyword>
<dbReference type="InterPro" id="IPR011990">
    <property type="entry name" value="TPR-like_helical_dom_sf"/>
</dbReference>
<evidence type="ECO:0000256" key="3">
    <source>
        <dbReference type="ARBA" id="ARBA00022737"/>
    </source>
</evidence>
<dbReference type="SUPFAM" id="SSF52540">
    <property type="entry name" value="P-loop containing nucleoside triphosphate hydrolases"/>
    <property type="match status" value="1"/>
</dbReference>
<dbReference type="PRINTS" id="PR00364">
    <property type="entry name" value="DISEASERSIST"/>
</dbReference>
<evidence type="ECO:0000313" key="8">
    <source>
        <dbReference type="Proteomes" id="UP001592528"/>
    </source>
</evidence>
<reference evidence="7 8" key="1">
    <citation type="submission" date="2024-09" db="EMBL/GenBank/DDBJ databases">
        <authorList>
            <person name="Lee S.D."/>
        </authorList>
    </citation>
    <scope>NUCLEOTIDE SEQUENCE [LARGE SCALE GENOMIC DNA]</scope>
    <source>
        <strain evidence="7 8">N1-5</strain>
    </source>
</reference>
<evidence type="ECO:0000256" key="1">
    <source>
        <dbReference type="ARBA" id="ARBA00004496"/>
    </source>
</evidence>
<dbReference type="InterPro" id="IPR036388">
    <property type="entry name" value="WH-like_DNA-bd_sf"/>
</dbReference>
<protein>
    <submittedName>
        <fullName evidence="7">Tetratricopeptide repeat protein</fullName>
    </submittedName>
</protein>
<feature type="region of interest" description="Disordered" evidence="5">
    <location>
        <begin position="99"/>
        <end position="135"/>
    </location>
</feature>
<dbReference type="PANTHER" id="PTHR45954:SF1">
    <property type="entry name" value="LD33695P"/>
    <property type="match status" value="1"/>
</dbReference>
<name>A0ABV6URS4_9ACTN</name>
<dbReference type="Pfam" id="PF00931">
    <property type="entry name" value="NB-ARC"/>
    <property type="match status" value="1"/>
</dbReference>
<dbReference type="PANTHER" id="PTHR45954">
    <property type="entry name" value="LD33695P"/>
    <property type="match status" value="1"/>
</dbReference>
<gene>
    <name evidence="7" type="ORF">ACEZDJ_22895</name>
</gene>
<feature type="compositionally biased region" description="Low complexity" evidence="5">
    <location>
        <begin position="105"/>
        <end position="124"/>
    </location>
</feature>
<dbReference type="InterPro" id="IPR052386">
    <property type="entry name" value="GPSM"/>
</dbReference>
<dbReference type="Gene3D" id="1.25.40.10">
    <property type="entry name" value="Tetratricopeptide repeat domain"/>
    <property type="match status" value="2"/>
</dbReference>
<comment type="subcellular location">
    <subcellularLocation>
        <location evidence="1">Cytoplasm</location>
    </subcellularLocation>
</comment>
<dbReference type="Gene3D" id="3.40.50.300">
    <property type="entry name" value="P-loop containing nucleotide triphosphate hydrolases"/>
    <property type="match status" value="1"/>
</dbReference>
<evidence type="ECO:0000313" key="7">
    <source>
        <dbReference type="EMBL" id="MFC1404143.1"/>
    </source>
</evidence>
<evidence type="ECO:0000259" key="6">
    <source>
        <dbReference type="Pfam" id="PF00931"/>
    </source>
</evidence>
<organism evidence="7 8">
    <name type="scientific">Streptacidiphilus cavernicola</name>
    <dbReference type="NCBI Taxonomy" id="3342716"/>
    <lineage>
        <taxon>Bacteria</taxon>
        <taxon>Bacillati</taxon>
        <taxon>Actinomycetota</taxon>
        <taxon>Actinomycetes</taxon>
        <taxon>Kitasatosporales</taxon>
        <taxon>Streptomycetaceae</taxon>
        <taxon>Streptacidiphilus</taxon>
    </lineage>
</organism>
<dbReference type="SMART" id="SM00028">
    <property type="entry name" value="TPR"/>
    <property type="match status" value="7"/>
</dbReference>
<feature type="repeat" description="TPR" evidence="4">
    <location>
        <begin position="613"/>
        <end position="646"/>
    </location>
</feature>
<dbReference type="Proteomes" id="UP001592528">
    <property type="component" value="Unassembled WGS sequence"/>
</dbReference>
<comment type="caution">
    <text evidence="7">The sequence shown here is derived from an EMBL/GenBank/DDBJ whole genome shotgun (WGS) entry which is preliminary data.</text>
</comment>
<evidence type="ECO:0000256" key="4">
    <source>
        <dbReference type="PROSITE-ProRule" id="PRU00339"/>
    </source>
</evidence>
<sequence length="901" mass="96938">MPGIQQDSAPEEPAGSVGEFILALRALKVGAGKPSLQELQRRSGVPRSTLADALNPRRRELPKLEVVLALVRACGGGAPEEQRWRAAWKRVAQATDGVRIQSAGTDPDAPLEPTAPTAPTAPAASGRNFLPPGPADFTAREKEVLSIIEAAGTTAEAGPALLAVDGMAGVGKTALAVHAGHRLAHLFPDGQYYLDLHAHTVGQDPVDPAAALDTLLRTHGRSADSIPAGLAERAAAWRAELADHRVLLVIDNAASAEQVRPLLPGSGGSLVLVTSRRRLVSLEGGRSLSLDLLSAADAVLLFQRVLGPRADAEPEAVAAIVELCGRLPLAIRIAAARLRHRSSWSVALLVERLSDERRRLGELATSDLAVAAAFQTSFNHLAWQEQRVFAQLGLVPGADVDARAVAALVGLRTDDAERSLEELLDAHLVEQLQADRYTLHDLLRIHSAAQAASLPEAERENALQQLFDHYRYSASIAMDAMFPHERHRRPEIKPPNGVTEEFTDRTAAVNWLDTERSNLVAASGLPGLPQHAIDLSAILARYLERGAHGKQALVLHERALRLARAAGDVVAEAGALRFIGLTHLQLRDYQSALAALEEAMAVLQEHGRKDSLAAVLNNLGAVHGLLGRLDQSLHHFEQALRLSRAEGDDSNEAIAVGNLGLIHRRQGRLEESLALNREALELQRRLGNTIGQSISLDNLGVTCRHLGRLDEALEHHRQALVLDREGNDRTGELITIDNLGLIHFLMGDHAAALARFEEAVTLSGQLEDRTSEGIALGNIGNVRREQGRTEEALQHHRTALDLIRAHDGTLNLAEALNNLGETLSALRTPEPALPLHNEALEIAETCGDPIETARSRDLLGRVQHQLGDQRAARELHALARAAYLRMGLPQAAALAARGCCP</sequence>
<dbReference type="InterPro" id="IPR002182">
    <property type="entry name" value="NB-ARC"/>
</dbReference>
<dbReference type="PROSITE" id="PS50005">
    <property type="entry name" value="TPR"/>
    <property type="match status" value="2"/>
</dbReference>
<dbReference type="SUPFAM" id="SSF48452">
    <property type="entry name" value="TPR-like"/>
    <property type="match status" value="2"/>
</dbReference>
<keyword evidence="3" id="KW-0677">Repeat</keyword>
<proteinExistence type="predicted"/>
<dbReference type="Pfam" id="PF13424">
    <property type="entry name" value="TPR_12"/>
    <property type="match status" value="3"/>
</dbReference>
<dbReference type="InterPro" id="IPR019734">
    <property type="entry name" value="TPR_rpt"/>
</dbReference>
<evidence type="ECO:0000256" key="5">
    <source>
        <dbReference type="SAM" id="MobiDB-lite"/>
    </source>
</evidence>
<dbReference type="EMBL" id="JBHEZZ010000013">
    <property type="protein sequence ID" value="MFC1404143.1"/>
    <property type="molecule type" value="Genomic_DNA"/>
</dbReference>
<feature type="domain" description="NB-ARC" evidence="6">
    <location>
        <begin position="156"/>
        <end position="308"/>
    </location>
</feature>
<keyword evidence="4" id="KW-0802">TPR repeat</keyword>
<keyword evidence="8" id="KW-1185">Reference proteome</keyword>
<evidence type="ECO:0000256" key="2">
    <source>
        <dbReference type="ARBA" id="ARBA00022490"/>
    </source>
</evidence>
<dbReference type="InterPro" id="IPR027417">
    <property type="entry name" value="P-loop_NTPase"/>
</dbReference>
<accession>A0ABV6URS4</accession>